<sequence>MKQNSIKALSIQIRLSGLSFCVLNRTSNTIEFIKHLHLDKKATPFELLNELKSAIESNLELQQTFNSVMCLYQNELSCLVPNDLFDENNMADYLKFNAKILKTDYISYDTLSTNDSANVYVPLININNYIFETFGSFDYKHSSTVLIETLLQITPSNTGTTLYINVNGATFEIIAIKNKVLHFYNTFEYSSKEDFIYYILFTLEQLKLDPETIKIVLLGGINKNDELFEIIYKYIRFVEFLKPNYNYTIENNLDYNHSDFTLLNSFS</sequence>
<dbReference type="RefSeq" id="WP_194509782.1">
    <property type="nucleotide sequence ID" value="NZ_JADILU010000010.1"/>
</dbReference>
<accession>A0ABW5ZQL2</accession>
<dbReference type="Gene3D" id="3.30.420.260">
    <property type="match status" value="1"/>
</dbReference>
<dbReference type="Gene3D" id="3.30.420.250">
    <property type="match status" value="1"/>
</dbReference>
<name>A0ABW5ZQL2_9FLAO</name>
<dbReference type="Proteomes" id="UP001597548">
    <property type="component" value="Unassembled WGS sequence"/>
</dbReference>
<reference evidence="2" key="1">
    <citation type="journal article" date="2019" name="Int. J. Syst. Evol. Microbiol.">
        <title>The Global Catalogue of Microorganisms (GCM) 10K type strain sequencing project: providing services to taxonomists for standard genome sequencing and annotation.</title>
        <authorList>
            <consortium name="The Broad Institute Genomics Platform"/>
            <consortium name="The Broad Institute Genome Sequencing Center for Infectious Disease"/>
            <person name="Wu L."/>
            <person name="Ma J."/>
        </authorList>
    </citation>
    <scope>NUCLEOTIDE SEQUENCE [LARGE SCALE GENOMIC DNA]</scope>
    <source>
        <strain evidence="2">KCTC 32514</strain>
    </source>
</reference>
<proteinExistence type="predicted"/>
<dbReference type="EMBL" id="JBHUOS010000001">
    <property type="protein sequence ID" value="MFD2914343.1"/>
    <property type="molecule type" value="Genomic_DNA"/>
</dbReference>
<keyword evidence="2" id="KW-1185">Reference proteome</keyword>
<dbReference type="Pfam" id="PF12864">
    <property type="entry name" value="DUF3822"/>
    <property type="match status" value="1"/>
</dbReference>
<dbReference type="CDD" id="cd24013">
    <property type="entry name" value="ASKHA_ATPase_BT3980-like"/>
    <property type="match status" value="1"/>
</dbReference>
<comment type="caution">
    <text evidence="1">The sequence shown here is derived from an EMBL/GenBank/DDBJ whole genome shotgun (WGS) entry which is preliminary data.</text>
</comment>
<dbReference type="InterPro" id="IPR024213">
    <property type="entry name" value="DUF3822"/>
</dbReference>
<gene>
    <name evidence="1" type="ORF">ACFS29_01725</name>
</gene>
<evidence type="ECO:0000313" key="2">
    <source>
        <dbReference type="Proteomes" id="UP001597548"/>
    </source>
</evidence>
<protein>
    <submittedName>
        <fullName evidence="1">DUF3822 family protein</fullName>
    </submittedName>
</protein>
<organism evidence="1 2">
    <name type="scientific">Psychroserpens luteus</name>
    <dbReference type="NCBI Taxonomy" id="1434066"/>
    <lineage>
        <taxon>Bacteria</taxon>
        <taxon>Pseudomonadati</taxon>
        <taxon>Bacteroidota</taxon>
        <taxon>Flavobacteriia</taxon>
        <taxon>Flavobacteriales</taxon>
        <taxon>Flavobacteriaceae</taxon>
        <taxon>Psychroserpens</taxon>
    </lineage>
</organism>
<evidence type="ECO:0000313" key="1">
    <source>
        <dbReference type="EMBL" id="MFD2914343.1"/>
    </source>
</evidence>